<evidence type="ECO:0000256" key="1">
    <source>
        <dbReference type="ARBA" id="ARBA00004196"/>
    </source>
</evidence>
<dbReference type="EMBL" id="FXSZ01000001">
    <property type="protein sequence ID" value="SMO35921.1"/>
    <property type="molecule type" value="Genomic_DNA"/>
</dbReference>
<dbReference type="NCBIfam" id="TIGR01730">
    <property type="entry name" value="RND_mfp"/>
    <property type="match status" value="1"/>
</dbReference>
<evidence type="ECO:0000313" key="8">
    <source>
        <dbReference type="Proteomes" id="UP000315971"/>
    </source>
</evidence>
<comment type="subcellular location">
    <subcellularLocation>
        <location evidence="1">Cell envelope</location>
    </subcellularLocation>
</comment>
<dbReference type="AlphaFoldDB" id="A0A521AMC9"/>
<feature type="domain" description="Multidrug resistance protein MdtA-like C-terminal permuted SH3" evidence="6">
    <location>
        <begin position="284"/>
        <end position="342"/>
    </location>
</feature>
<proteinExistence type="inferred from homology"/>
<organism evidence="7 8">
    <name type="scientific">Solitalea koreensis</name>
    <dbReference type="NCBI Taxonomy" id="543615"/>
    <lineage>
        <taxon>Bacteria</taxon>
        <taxon>Pseudomonadati</taxon>
        <taxon>Bacteroidota</taxon>
        <taxon>Sphingobacteriia</taxon>
        <taxon>Sphingobacteriales</taxon>
        <taxon>Sphingobacteriaceae</taxon>
        <taxon>Solitalea</taxon>
    </lineage>
</organism>
<dbReference type="RefSeq" id="WP_142600793.1">
    <property type="nucleotide sequence ID" value="NZ_FXSZ01000001.1"/>
</dbReference>
<protein>
    <submittedName>
        <fullName evidence="7">Membrane fusion protein, multidrug efflux system</fullName>
    </submittedName>
</protein>
<dbReference type="InterPro" id="IPR058792">
    <property type="entry name" value="Beta-barrel_RND_2"/>
</dbReference>
<dbReference type="InterPro" id="IPR058625">
    <property type="entry name" value="MdtA-like_BSH"/>
</dbReference>
<evidence type="ECO:0000259" key="6">
    <source>
        <dbReference type="Pfam" id="PF25967"/>
    </source>
</evidence>
<gene>
    <name evidence="7" type="ORF">SAMN06265350_101258</name>
</gene>
<feature type="domain" description="CusB-like beta-barrel" evidence="5">
    <location>
        <begin position="207"/>
        <end position="277"/>
    </location>
</feature>
<evidence type="ECO:0000259" key="5">
    <source>
        <dbReference type="Pfam" id="PF25954"/>
    </source>
</evidence>
<dbReference type="Pfam" id="PF25917">
    <property type="entry name" value="BSH_RND"/>
    <property type="match status" value="1"/>
</dbReference>
<dbReference type="InterPro" id="IPR058627">
    <property type="entry name" value="MdtA-like_C"/>
</dbReference>
<sequence>MKTKHIIYTLLVLALGYLIYNRITAKPAGNQARGNRNSGDGKKNGPMTVNGIIIKPEVFTDHLNITGSIEANEEIQVRGEISGLITGIYFKEGSNVSKGSLLIKVNDNELQAQLAKAITQQKLAEEKEYRQRILLQKDAVSKQDYDAILAELNSLKSETQLFRAQLQKTEIRAPFNGTIGLRSISMGDYITPQTVIANLVNTNPAKITFAVPEKYVQVLRKNSSLSFTVEGSNKVHTANVFAIEPKIDESTRTVMLKAKASNADGSLLAGSFARIELPLKETTNAIFVPSQAIVPVLKGKKVFINKNGTAQEVMVETGARTDATVQVLKGLNTGDTVLTTGIMSLKADAPIKVKISN</sequence>
<dbReference type="Gene3D" id="2.40.420.20">
    <property type="match status" value="1"/>
</dbReference>
<dbReference type="GO" id="GO:0015562">
    <property type="term" value="F:efflux transmembrane transporter activity"/>
    <property type="evidence" value="ECO:0007669"/>
    <property type="project" value="TreeGrafter"/>
</dbReference>
<dbReference type="Pfam" id="PF25967">
    <property type="entry name" value="RND-MFP_C"/>
    <property type="match status" value="1"/>
</dbReference>
<evidence type="ECO:0000259" key="4">
    <source>
        <dbReference type="Pfam" id="PF25917"/>
    </source>
</evidence>
<name>A0A521AMC9_9SPHI</name>
<dbReference type="Pfam" id="PF25954">
    <property type="entry name" value="Beta-barrel_RND_2"/>
    <property type="match status" value="1"/>
</dbReference>
<reference evidence="7 8" key="1">
    <citation type="submission" date="2017-05" db="EMBL/GenBank/DDBJ databases">
        <authorList>
            <person name="Varghese N."/>
            <person name="Submissions S."/>
        </authorList>
    </citation>
    <scope>NUCLEOTIDE SEQUENCE [LARGE SCALE GENOMIC DNA]</scope>
    <source>
        <strain evidence="7 8">DSM 21342</strain>
    </source>
</reference>
<comment type="similarity">
    <text evidence="2">Belongs to the membrane fusion protein (MFP) (TC 8.A.1) family.</text>
</comment>
<dbReference type="Gene3D" id="2.40.30.170">
    <property type="match status" value="1"/>
</dbReference>
<keyword evidence="3" id="KW-0813">Transport</keyword>
<dbReference type="InterPro" id="IPR006143">
    <property type="entry name" value="RND_pump_MFP"/>
</dbReference>
<evidence type="ECO:0000256" key="2">
    <source>
        <dbReference type="ARBA" id="ARBA00009477"/>
    </source>
</evidence>
<evidence type="ECO:0000256" key="3">
    <source>
        <dbReference type="ARBA" id="ARBA00022448"/>
    </source>
</evidence>
<evidence type="ECO:0000313" key="7">
    <source>
        <dbReference type="EMBL" id="SMO35921.1"/>
    </source>
</evidence>
<accession>A0A521AMC9</accession>
<dbReference type="Gene3D" id="1.10.287.470">
    <property type="entry name" value="Helix hairpin bin"/>
    <property type="match status" value="1"/>
</dbReference>
<dbReference type="OrthoDB" id="9806939at2"/>
<dbReference type="Proteomes" id="UP000315971">
    <property type="component" value="Unassembled WGS sequence"/>
</dbReference>
<dbReference type="Gene3D" id="2.40.50.100">
    <property type="match status" value="1"/>
</dbReference>
<dbReference type="GO" id="GO:1990281">
    <property type="term" value="C:efflux pump complex"/>
    <property type="evidence" value="ECO:0007669"/>
    <property type="project" value="TreeGrafter"/>
</dbReference>
<dbReference type="SUPFAM" id="SSF111369">
    <property type="entry name" value="HlyD-like secretion proteins"/>
    <property type="match status" value="1"/>
</dbReference>
<dbReference type="PANTHER" id="PTHR30469:SF36">
    <property type="entry name" value="BLL3903 PROTEIN"/>
    <property type="match status" value="1"/>
</dbReference>
<dbReference type="PANTHER" id="PTHR30469">
    <property type="entry name" value="MULTIDRUG RESISTANCE PROTEIN MDTA"/>
    <property type="match status" value="1"/>
</dbReference>
<feature type="domain" description="Multidrug resistance protein MdtA-like barrel-sandwich hybrid" evidence="4">
    <location>
        <begin position="74"/>
        <end position="198"/>
    </location>
</feature>
<keyword evidence="8" id="KW-1185">Reference proteome</keyword>